<evidence type="ECO:0000256" key="1">
    <source>
        <dbReference type="SAM" id="MobiDB-lite"/>
    </source>
</evidence>
<dbReference type="Proteomes" id="UP000193685">
    <property type="component" value="Unassembled WGS sequence"/>
</dbReference>
<organism evidence="2 3">
    <name type="scientific">Protomyces lactucae-debilis</name>
    <dbReference type="NCBI Taxonomy" id="2754530"/>
    <lineage>
        <taxon>Eukaryota</taxon>
        <taxon>Fungi</taxon>
        <taxon>Dikarya</taxon>
        <taxon>Ascomycota</taxon>
        <taxon>Taphrinomycotina</taxon>
        <taxon>Taphrinomycetes</taxon>
        <taxon>Taphrinales</taxon>
        <taxon>Protomycetaceae</taxon>
        <taxon>Protomyces</taxon>
    </lineage>
</organism>
<evidence type="ECO:0000313" key="3">
    <source>
        <dbReference type="Proteomes" id="UP000193685"/>
    </source>
</evidence>
<evidence type="ECO:0000313" key="2">
    <source>
        <dbReference type="EMBL" id="ORY76313.1"/>
    </source>
</evidence>
<dbReference type="GeneID" id="63786651"/>
<sequence length="83" mass="8985">MHILQATLHDPSLRLPRHPHTSPATHLAGPLLVYLAVSCTAIQPSPVQTQHVCLDRCHAYCHAKHSVADPADATERPGGNAQR</sequence>
<reference evidence="2 3" key="1">
    <citation type="submission" date="2016-07" db="EMBL/GenBank/DDBJ databases">
        <title>Pervasive Adenine N6-methylation of Active Genes in Fungi.</title>
        <authorList>
            <consortium name="DOE Joint Genome Institute"/>
            <person name="Mondo S.J."/>
            <person name="Dannebaum R.O."/>
            <person name="Kuo R.C."/>
            <person name="Labutti K."/>
            <person name="Haridas S."/>
            <person name="Kuo A."/>
            <person name="Salamov A."/>
            <person name="Ahrendt S.R."/>
            <person name="Lipzen A."/>
            <person name="Sullivan W."/>
            <person name="Andreopoulos W.B."/>
            <person name="Clum A."/>
            <person name="Lindquist E."/>
            <person name="Daum C."/>
            <person name="Ramamoorthy G.K."/>
            <person name="Gryganskyi A."/>
            <person name="Culley D."/>
            <person name="Magnuson J.K."/>
            <person name="James T.Y."/>
            <person name="O'Malley M.A."/>
            <person name="Stajich J.E."/>
            <person name="Spatafora J.W."/>
            <person name="Visel A."/>
            <person name="Grigoriev I.V."/>
        </authorList>
    </citation>
    <scope>NUCLEOTIDE SEQUENCE [LARGE SCALE GENOMIC DNA]</scope>
    <source>
        <strain evidence="2 3">12-1054</strain>
    </source>
</reference>
<protein>
    <submittedName>
        <fullName evidence="2">Uncharacterized protein</fullName>
    </submittedName>
</protein>
<dbReference type="EMBL" id="MCFI01000023">
    <property type="protein sequence ID" value="ORY76313.1"/>
    <property type="molecule type" value="Genomic_DNA"/>
</dbReference>
<dbReference type="AlphaFoldDB" id="A0A1Y2EXJ2"/>
<comment type="caution">
    <text evidence="2">The sequence shown here is derived from an EMBL/GenBank/DDBJ whole genome shotgun (WGS) entry which is preliminary data.</text>
</comment>
<proteinExistence type="predicted"/>
<name>A0A1Y2EXJ2_PROLT</name>
<gene>
    <name evidence="2" type="ORF">BCR37DRAFT_383395</name>
</gene>
<feature type="region of interest" description="Disordered" evidence="1">
    <location>
        <begin position="1"/>
        <end position="22"/>
    </location>
</feature>
<accession>A0A1Y2EXJ2</accession>
<dbReference type="RefSeq" id="XP_040722576.1">
    <property type="nucleotide sequence ID" value="XM_040870052.1"/>
</dbReference>
<keyword evidence="3" id="KW-1185">Reference proteome</keyword>